<evidence type="ECO:0000313" key="4">
    <source>
        <dbReference type="Proteomes" id="UP000322499"/>
    </source>
</evidence>
<evidence type="ECO:0000313" key="3">
    <source>
        <dbReference type="EMBL" id="TYP86884.1"/>
    </source>
</evidence>
<accession>A0A5S5CUY0</accession>
<sequence>MRRAVALAVAVFAGTLAVPAPAVAGPAADLCVPDEQRGTVPADFVLDACVDGGAVVLRNPLDVPVTVAASGDLASAEPIDLSEETAAGTMRLLGADAQVLAPGDVLRWPRGAGAAELVVAALEPVTAVRTVEGLEVFLAGAGGGPGVLSAQQLAAVATGIGPAVDEWAACTDGASVIGRVACDLRAADGVGSALAGQLPPGTVGAVADVALDPARWQQWTAPAGPEDDPRPADASATGPTGLTGQVRLVQQAAPPPPPPPPPPPVEPAAPPAAPRAVVAPPPPPAARAQAPAQAPAPAPAPAPVPAPAPAPAPPAPPPVVRDLRTEAERWLQELQDRWEREWQDRDHDRGTGNGWGRGGRWGD</sequence>
<name>A0A5S5CUY0_9ACTN</name>
<feature type="chain" id="PRO_5024309141" evidence="2">
    <location>
        <begin position="25"/>
        <end position="363"/>
    </location>
</feature>
<feature type="signal peptide" evidence="2">
    <location>
        <begin position="1"/>
        <end position="24"/>
    </location>
</feature>
<feature type="compositionally biased region" description="Pro residues" evidence="1">
    <location>
        <begin position="253"/>
        <end position="285"/>
    </location>
</feature>
<proteinExistence type="predicted"/>
<organism evidence="3 4">
    <name type="scientific">Blastococcus xanthinilyticus</name>
    <dbReference type="NCBI Taxonomy" id="1564164"/>
    <lineage>
        <taxon>Bacteria</taxon>
        <taxon>Bacillati</taxon>
        <taxon>Actinomycetota</taxon>
        <taxon>Actinomycetes</taxon>
        <taxon>Geodermatophilales</taxon>
        <taxon>Geodermatophilaceae</taxon>
        <taxon>Blastococcus</taxon>
    </lineage>
</organism>
<dbReference type="Proteomes" id="UP000322499">
    <property type="component" value="Unassembled WGS sequence"/>
</dbReference>
<evidence type="ECO:0000256" key="2">
    <source>
        <dbReference type="SAM" id="SignalP"/>
    </source>
</evidence>
<reference evidence="3 4" key="1">
    <citation type="submission" date="2019-07" db="EMBL/GenBank/DDBJ databases">
        <title>Genomic Encyclopedia of Archaeal and Bacterial Type Strains, Phase II (KMG-II): from individual species to whole genera.</title>
        <authorList>
            <person name="Goeker M."/>
        </authorList>
    </citation>
    <scope>NUCLEOTIDE SEQUENCE [LARGE SCALE GENOMIC DNA]</scope>
    <source>
        <strain evidence="3 4">DSM 46842</strain>
    </source>
</reference>
<dbReference type="RefSeq" id="WP_208092648.1">
    <property type="nucleotide sequence ID" value="NZ_VNHW01000008.1"/>
</dbReference>
<feature type="region of interest" description="Disordered" evidence="1">
    <location>
        <begin position="219"/>
        <end position="320"/>
    </location>
</feature>
<dbReference type="AlphaFoldDB" id="A0A5S5CUY0"/>
<keyword evidence="2" id="KW-0732">Signal</keyword>
<feature type="compositionally biased region" description="Gly residues" evidence="1">
    <location>
        <begin position="351"/>
        <end position="363"/>
    </location>
</feature>
<comment type="caution">
    <text evidence="3">The sequence shown here is derived from an EMBL/GenBank/DDBJ whole genome shotgun (WGS) entry which is preliminary data.</text>
</comment>
<protein>
    <submittedName>
        <fullName evidence="3">Uncharacterized protein</fullName>
    </submittedName>
</protein>
<feature type="compositionally biased region" description="Pro residues" evidence="1">
    <location>
        <begin position="294"/>
        <end position="319"/>
    </location>
</feature>
<feature type="region of interest" description="Disordered" evidence="1">
    <location>
        <begin position="343"/>
        <end position="363"/>
    </location>
</feature>
<gene>
    <name evidence="3" type="ORF">BD833_108169</name>
</gene>
<evidence type="ECO:0000256" key="1">
    <source>
        <dbReference type="SAM" id="MobiDB-lite"/>
    </source>
</evidence>
<dbReference type="EMBL" id="VNHW01000008">
    <property type="protein sequence ID" value="TYP86884.1"/>
    <property type="molecule type" value="Genomic_DNA"/>
</dbReference>
<keyword evidence="4" id="KW-1185">Reference proteome</keyword>